<evidence type="ECO:0000313" key="1">
    <source>
        <dbReference type="EMBL" id="MFD2704213.1"/>
    </source>
</evidence>
<accession>A0ABW5SY52</accession>
<gene>
    <name evidence="1" type="ORF">ACFSUB_01935</name>
</gene>
<dbReference type="RefSeq" id="WP_380711502.1">
    <property type="nucleotide sequence ID" value="NZ_JBHUML010000002.1"/>
</dbReference>
<evidence type="ECO:0000313" key="2">
    <source>
        <dbReference type="Proteomes" id="UP001597520"/>
    </source>
</evidence>
<proteinExistence type="predicted"/>
<keyword evidence="2" id="KW-1185">Reference proteome</keyword>
<dbReference type="Proteomes" id="UP001597520">
    <property type="component" value="Unassembled WGS sequence"/>
</dbReference>
<name>A0ABW5SY52_9BACI</name>
<reference evidence="2" key="1">
    <citation type="journal article" date="2019" name="Int. J. Syst. Evol. Microbiol.">
        <title>The Global Catalogue of Microorganisms (GCM) 10K type strain sequencing project: providing services to taxonomists for standard genome sequencing and annotation.</title>
        <authorList>
            <consortium name="The Broad Institute Genomics Platform"/>
            <consortium name="The Broad Institute Genome Sequencing Center for Infectious Disease"/>
            <person name="Wu L."/>
            <person name="Ma J."/>
        </authorList>
    </citation>
    <scope>NUCLEOTIDE SEQUENCE [LARGE SCALE GENOMIC DNA]</scope>
    <source>
        <strain evidence="2">KCTC 33792</strain>
    </source>
</reference>
<organism evidence="1 2">
    <name type="scientific">Salibacterium lacus</name>
    <dbReference type="NCBI Taxonomy" id="1898109"/>
    <lineage>
        <taxon>Bacteria</taxon>
        <taxon>Bacillati</taxon>
        <taxon>Bacillota</taxon>
        <taxon>Bacilli</taxon>
        <taxon>Bacillales</taxon>
        <taxon>Bacillaceae</taxon>
    </lineage>
</organism>
<sequence length="66" mass="7323">MIAALKMVDGEKFYVKGDAAWNLKRLIVKNGAAYDVGWAAAENKERGEVAVNMKNVSYIEFRGVSE</sequence>
<dbReference type="EMBL" id="JBHUML010000002">
    <property type="protein sequence ID" value="MFD2704213.1"/>
    <property type="molecule type" value="Genomic_DNA"/>
</dbReference>
<protein>
    <submittedName>
        <fullName evidence="1">Uncharacterized protein</fullName>
    </submittedName>
</protein>
<comment type="caution">
    <text evidence="1">The sequence shown here is derived from an EMBL/GenBank/DDBJ whole genome shotgun (WGS) entry which is preliminary data.</text>
</comment>